<gene>
    <name evidence="1" type="ORF">PACTADRAFT_1026</name>
</gene>
<dbReference type="PANTHER" id="PTHR28038">
    <property type="entry name" value="ADL329WP"/>
    <property type="match status" value="1"/>
</dbReference>
<evidence type="ECO:0000313" key="1">
    <source>
        <dbReference type="EMBL" id="ODV98556.1"/>
    </source>
</evidence>
<sequence length="138" mass="14790">MAPSNKIREELVVPYHHIPAQPRVEATGFVTQSLPMAAMFMKNKALAWSAFFLSVQSYLNEPYNKPDVLADPSNDSNPLGSQPPLIKVLFSIISLATCYMDVVFPTAGPGTSTKKSAVETATSVASAVTETVSKVLSS</sequence>
<reference evidence="2" key="1">
    <citation type="submission" date="2016-05" db="EMBL/GenBank/DDBJ databases">
        <title>Comparative genomics of biotechnologically important yeasts.</title>
        <authorList>
            <consortium name="DOE Joint Genome Institute"/>
            <person name="Riley R."/>
            <person name="Haridas S."/>
            <person name="Wolfe K.H."/>
            <person name="Lopes M.R."/>
            <person name="Hittinger C.T."/>
            <person name="Goker M."/>
            <person name="Salamov A."/>
            <person name="Wisecaver J."/>
            <person name="Long T.M."/>
            <person name="Aerts A.L."/>
            <person name="Barry K."/>
            <person name="Choi C."/>
            <person name="Clum A."/>
            <person name="Coughlan A.Y."/>
            <person name="Deshpande S."/>
            <person name="Douglass A.P."/>
            <person name="Hanson S.J."/>
            <person name="Klenk H.-P."/>
            <person name="Labutti K."/>
            <person name="Lapidus A."/>
            <person name="Lindquist E."/>
            <person name="Lipzen A."/>
            <person name="Meier-Kolthoff J.P."/>
            <person name="Ohm R.A."/>
            <person name="Otillar R.P."/>
            <person name="Pangilinan J."/>
            <person name="Peng Y."/>
            <person name="Rokas A."/>
            <person name="Rosa C.A."/>
            <person name="Scheuner C."/>
            <person name="Sibirny A.A."/>
            <person name="Slot J.C."/>
            <person name="Stielow J.B."/>
            <person name="Sun H."/>
            <person name="Kurtzman C.P."/>
            <person name="Blackwell M."/>
            <person name="Grigoriev I.V."/>
            <person name="Jeffries T.W."/>
        </authorList>
    </citation>
    <scope>NUCLEOTIDE SEQUENCE [LARGE SCALE GENOMIC DNA]</scope>
    <source>
        <strain evidence="2">NRRL Y-2460</strain>
    </source>
</reference>
<dbReference type="OrthoDB" id="284718at2759"/>
<dbReference type="AlphaFoldDB" id="A0A1E4U3H6"/>
<name>A0A1E4U3H6_PACTA</name>
<organism evidence="1 2">
    <name type="scientific">Pachysolen tannophilus NRRL Y-2460</name>
    <dbReference type="NCBI Taxonomy" id="669874"/>
    <lineage>
        <taxon>Eukaryota</taxon>
        <taxon>Fungi</taxon>
        <taxon>Dikarya</taxon>
        <taxon>Ascomycota</taxon>
        <taxon>Saccharomycotina</taxon>
        <taxon>Pichiomycetes</taxon>
        <taxon>Pachysolenaceae</taxon>
        <taxon>Pachysolen</taxon>
    </lineage>
</organism>
<keyword evidence="2" id="KW-1185">Reference proteome</keyword>
<dbReference type="EMBL" id="KV454011">
    <property type="protein sequence ID" value="ODV98556.1"/>
    <property type="molecule type" value="Genomic_DNA"/>
</dbReference>
<dbReference type="STRING" id="669874.A0A1E4U3H6"/>
<accession>A0A1E4U3H6</accession>
<dbReference type="PANTHER" id="PTHR28038:SF1">
    <property type="entry name" value="ADL329WP"/>
    <property type="match status" value="1"/>
</dbReference>
<dbReference type="Proteomes" id="UP000094236">
    <property type="component" value="Unassembled WGS sequence"/>
</dbReference>
<protein>
    <submittedName>
        <fullName evidence="1">Uncharacterized protein</fullName>
    </submittedName>
</protein>
<evidence type="ECO:0000313" key="2">
    <source>
        <dbReference type="Proteomes" id="UP000094236"/>
    </source>
</evidence>
<proteinExistence type="predicted"/>